<dbReference type="GO" id="GO:0005886">
    <property type="term" value="C:plasma membrane"/>
    <property type="evidence" value="ECO:0007669"/>
    <property type="project" value="UniProtKB-SubCell"/>
</dbReference>
<dbReference type="InterPro" id="IPR000515">
    <property type="entry name" value="MetI-like"/>
</dbReference>
<keyword evidence="5 7" id="KW-1133">Transmembrane helix</keyword>
<gene>
    <name evidence="9" type="ORF">C7389_13330</name>
</gene>
<keyword evidence="2 7" id="KW-0813">Transport</keyword>
<feature type="transmembrane region" description="Helical" evidence="7">
    <location>
        <begin position="80"/>
        <end position="113"/>
    </location>
</feature>
<accession>A0A4R6DJJ9</accession>
<evidence type="ECO:0000259" key="8">
    <source>
        <dbReference type="PROSITE" id="PS50928"/>
    </source>
</evidence>
<keyword evidence="6 7" id="KW-0472">Membrane</keyword>
<dbReference type="CDD" id="cd06261">
    <property type="entry name" value="TM_PBP2"/>
    <property type="match status" value="1"/>
</dbReference>
<feature type="transmembrane region" description="Helical" evidence="7">
    <location>
        <begin position="37"/>
        <end position="60"/>
    </location>
</feature>
<comment type="subcellular location">
    <subcellularLocation>
        <location evidence="1 7">Cell membrane</location>
        <topology evidence="1 7">Multi-pass membrane protein</topology>
    </subcellularLocation>
</comment>
<evidence type="ECO:0000256" key="4">
    <source>
        <dbReference type="ARBA" id="ARBA00022692"/>
    </source>
</evidence>
<sequence>MSAVTLSKRGSPALGAIRRATLGRGLPAPLRVTLARLVNYLACLGLALLLWHALVSVFQVPAYLMPSPAQCFAAMAREGALLAGAVGWTVFATLLGMAISLVLATLLAVGFIACPLLDRVVMPLILLMRTVPMIAVAPILVLVFGREQGNTVGMVVLLTFFQIMLAAKKGFQAPGRNLMELMHTCGAGFWQTLFKVRLPCALPYLFTGLRIAAGTAILCAMFAEWLSGAPGLGSLMLDAYARQDFALMWAAVLASTSAAYVFFTLTIAFEVAVIEWGQ</sequence>
<dbReference type="Pfam" id="PF00528">
    <property type="entry name" value="BPD_transp_1"/>
    <property type="match status" value="1"/>
</dbReference>
<evidence type="ECO:0000313" key="9">
    <source>
        <dbReference type="EMBL" id="TDN44985.1"/>
    </source>
</evidence>
<comment type="similarity">
    <text evidence="7">Belongs to the binding-protein-dependent transport system permease family.</text>
</comment>
<organism evidence="9 10">
    <name type="scientific">Azoarcus indigens</name>
    <dbReference type="NCBI Taxonomy" id="29545"/>
    <lineage>
        <taxon>Bacteria</taxon>
        <taxon>Pseudomonadati</taxon>
        <taxon>Pseudomonadota</taxon>
        <taxon>Betaproteobacteria</taxon>
        <taxon>Rhodocyclales</taxon>
        <taxon>Zoogloeaceae</taxon>
        <taxon>Azoarcus</taxon>
    </lineage>
</organism>
<evidence type="ECO:0000256" key="1">
    <source>
        <dbReference type="ARBA" id="ARBA00004651"/>
    </source>
</evidence>
<dbReference type="EMBL" id="SNVV01000033">
    <property type="protein sequence ID" value="TDN44985.1"/>
    <property type="molecule type" value="Genomic_DNA"/>
</dbReference>
<evidence type="ECO:0000256" key="5">
    <source>
        <dbReference type="ARBA" id="ARBA00022989"/>
    </source>
</evidence>
<comment type="caution">
    <text evidence="9">The sequence shown here is derived from an EMBL/GenBank/DDBJ whole genome shotgun (WGS) entry which is preliminary data.</text>
</comment>
<feature type="transmembrane region" description="Helical" evidence="7">
    <location>
        <begin position="204"/>
        <end position="226"/>
    </location>
</feature>
<keyword evidence="4 7" id="KW-0812">Transmembrane</keyword>
<keyword evidence="10" id="KW-1185">Reference proteome</keyword>
<dbReference type="PANTHER" id="PTHR30151:SF0">
    <property type="entry name" value="ABC TRANSPORTER PERMEASE PROTEIN MJ0413-RELATED"/>
    <property type="match status" value="1"/>
</dbReference>
<evidence type="ECO:0000313" key="10">
    <source>
        <dbReference type="Proteomes" id="UP000295129"/>
    </source>
</evidence>
<dbReference type="GO" id="GO:0055085">
    <property type="term" value="P:transmembrane transport"/>
    <property type="evidence" value="ECO:0007669"/>
    <property type="project" value="InterPro"/>
</dbReference>
<keyword evidence="3" id="KW-1003">Cell membrane</keyword>
<dbReference type="RefSeq" id="WP_162851821.1">
    <property type="nucleotide sequence ID" value="NZ_SNVV01000033.1"/>
</dbReference>
<dbReference type="Gene3D" id="1.10.3720.10">
    <property type="entry name" value="MetI-like"/>
    <property type="match status" value="1"/>
</dbReference>
<feature type="transmembrane region" description="Helical" evidence="7">
    <location>
        <begin position="150"/>
        <end position="167"/>
    </location>
</feature>
<dbReference type="AlphaFoldDB" id="A0A4R6DJJ9"/>
<evidence type="ECO:0000256" key="2">
    <source>
        <dbReference type="ARBA" id="ARBA00022448"/>
    </source>
</evidence>
<proteinExistence type="inferred from homology"/>
<dbReference type="PANTHER" id="PTHR30151">
    <property type="entry name" value="ALKANE SULFONATE ABC TRANSPORTER-RELATED, MEMBRANE SUBUNIT"/>
    <property type="match status" value="1"/>
</dbReference>
<feature type="domain" description="ABC transmembrane type-1" evidence="8">
    <location>
        <begin position="82"/>
        <end position="273"/>
    </location>
</feature>
<protein>
    <submittedName>
        <fullName evidence="9">NitT/TauT family transport system permease protein</fullName>
    </submittedName>
</protein>
<evidence type="ECO:0000256" key="3">
    <source>
        <dbReference type="ARBA" id="ARBA00022475"/>
    </source>
</evidence>
<name>A0A4R6DJJ9_9RHOO</name>
<evidence type="ECO:0000256" key="6">
    <source>
        <dbReference type="ARBA" id="ARBA00023136"/>
    </source>
</evidence>
<reference evidence="9 10" key="1">
    <citation type="submission" date="2019-03" db="EMBL/GenBank/DDBJ databases">
        <title>Genomic Encyclopedia of Type Strains, Phase IV (KMG-IV): sequencing the most valuable type-strain genomes for metagenomic binning, comparative biology and taxonomic classification.</title>
        <authorList>
            <person name="Goeker M."/>
        </authorList>
    </citation>
    <scope>NUCLEOTIDE SEQUENCE [LARGE SCALE GENOMIC DNA]</scope>
    <source>
        <strain evidence="9 10">DSM 12121</strain>
    </source>
</reference>
<dbReference type="InterPro" id="IPR035906">
    <property type="entry name" value="MetI-like_sf"/>
</dbReference>
<feature type="transmembrane region" description="Helical" evidence="7">
    <location>
        <begin position="120"/>
        <end position="144"/>
    </location>
</feature>
<evidence type="ECO:0000256" key="7">
    <source>
        <dbReference type="RuleBase" id="RU363032"/>
    </source>
</evidence>
<dbReference type="PROSITE" id="PS50928">
    <property type="entry name" value="ABC_TM1"/>
    <property type="match status" value="1"/>
</dbReference>
<dbReference type="Proteomes" id="UP000295129">
    <property type="component" value="Unassembled WGS sequence"/>
</dbReference>
<feature type="transmembrane region" description="Helical" evidence="7">
    <location>
        <begin position="246"/>
        <end position="274"/>
    </location>
</feature>
<dbReference type="SUPFAM" id="SSF161098">
    <property type="entry name" value="MetI-like"/>
    <property type="match status" value="1"/>
</dbReference>